<feature type="transmembrane region" description="Helical" evidence="1">
    <location>
        <begin position="66"/>
        <end position="91"/>
    </location>
</feature>
<keyword evidence="1" id="KW-1133">Transmembrane helix</keyword>
<keyword evidence="3" id="KW-1185">Reference proteome</keyword>
<evidence type="ECO:0000313" key="2">
    <source>
        <dbReference type="EMBL" id="GIF92072.1"/>
    </source>
</evidence>
<organism evidence="2 3">
    <name type="scientific">Catellatospora chokoriensis</name>
    <dbReference type="NCBI Taxonomy" id="310353"/>
    <lineage>
        <taxon>Bacteria</taxon>
        <taxon>Bacillati</taxon>
        <taxon>Actinomycetota</taxon>
        <taxon>Actinomycetes</taxon>
        <taxon>Micromonosporales</taxon>
        <taxon>Micromonosporaceae</taxon>
        <taxon>Catellatospora</taxon>
    </lineage>
</organism>
<dbReference type="RefSeq" id="WP_191843963.1">
    <property type="nucleotide sequence ID" value="NZ_BAAALB010000029.1"/>
</dbReference>
<accession>A0A8J3JVW5</accession>
<name>A0A8J3JVW5_9ACTN</name>
<feature type="transmembrane region" description="Helical" evidence="1">
    <location>
        <begin position="26"/>
        <end position="46"/>
    </location>
</feature>
<dbReference type="AlphaFoldDB" id="A0A8J3JVW5"/>
<comment type="caution">
    <text evidence="2">The sequence shown here is derived from an EMBL/GenBank/DDBJ whole genome shotgun (WGS) entry which is preliminary data.</text>
</comment>
<evidence type="ECO:0000256" key="1">
    <source>
        <dbReference type="SAM" id="Phobius"/>
    </source>
</evidence>
<dbReference type="Proteomes" id="UP000619293">
    <property type="component" value="Unassembled WGS sequence"/>
</dbReference>
<proteinExistence type="predicted"/>
<reference evidence="2 3" key="1">
    <citation type="submission" date="2021-01" db="EMBL/GenBank/DDBJ databases">
        <title>Whole genome shotgun sequence of Catellatospora chokoriensis NBRC 107358.</title>
        <authorList>
            <person name="Komaki H."/>
            <person name="Tamura T."/>
        </authorList>
    </citation>
    <scope>NUCLEOTIDE SEQUENCE [LARGE SCALE GENOMIC DNA]</scope>
    <source>
        <strain evidence="2 3">NBRC 107358</strain>
    </source>
</reference>
<sequence length="282" mass="29805">MTEPSPARPSWLGETVTLLWSCRRPLLVIGVVTELGGLLVVGILPLTVLAGGGGMLLSLDRPVQLALIYALPAVLTGVCNAWAWSAAVRVFRGAVEGDRVRTGAALRLGLRDSGRLALWLIGFGLIEAAGRVYLVYALLNRTMEYEVAAVATAAGGWYLTFATALLPLVVLFERRGPVRAWWLAHSRAATVGQIVAVLAFGLAVDNVADHALIRLLAPGGEYTWLVGVRVAKDSALGIATSAVTTTALAVAYLRRTGLPVSPAAEPAPEVFEPVVIDLGRVR</sequence>
<feature type="transmembrane region" description="Helical" evidence="1">
    <location>
        <begin position="148"/>
        <end position="172"/>
    </location>
</feature>
<protein>
    <submittedName>
        <fullName evidence="2">Uncharacterized protein</fullName>
    </submittedName>
</protein>
<keyword evidence="1" id="KW-0472">Membrane</keyword>
<gene>
    <name evidence="2" type="ORF">Cch02nite_55160</name>
</gene>
<dbReference type="EMBL" id="BONG01000040">
    <property type="protein sequence ID" value="GIF92072.1"/>
    <property type="molecule type" value="Genomic_DNA"/>
</dbReference>
<feature type="transmembrane region" description="Helical" evidence="1">
    <location>
        <begin position="116"/>
        <end position="136"/>
    </location>
</feature>
<keyword evidence="1" id="KW-0812">Transmembrane</keyword>
<evidence type="ECO:0000313" key="3">
    <source>
        <dbReference type="Proteomes" id="UP000619293"/>
    </source>
</evidence>